<name>A0A4Y2GIL7_ARAVE</name>
<dbReference type="AlphaFoldDB" id="A0A4Y2GIL7"/>
<sequence length="134" mass="15475">MVIHLTLPDQSRHLLRDHFGDYWTISRSFLSPWSPRSLDLNSCDFWLKGFLRERAYGGSMRTHTELKVSITCHVAAIDPKAVRTTVEHAITPFEQVLDVSGMLIEHMLRLNKALCFQFVFVLLHAPSYHLVVEI</sequence>
<evidence type="ECO:0000313" key="2">
    <source>
        <dbReference type="Proteomes" id="UP000499080"/>
    </source>
</evidence>
<dbReference type="GO" id="GO:0003676">
    <property type="term" value="F:nucleic acid binding"/>
    <property type="evidence" value="ECO:0007669"/>
    <property type="project" value="InterPro"/>
</dbReference>
<dbReference type="Proteomes" id="UP000499080">
    <property type="component" value="Unassembled WGS sequence"/>
</dbReference>
<protein>
    <submittedName>
        <fullName evidence="1">Uncharacterized protein</fullName>
    </submittedName>
</protein>
<dbReference type="Gene3D" id="3.30.420.10">
    <property type="entry name" value="Ribonuclease H-like superfamily/Ribonuclease H"/>
    <property type="match status" value="1"/>
</dbReference>
<organism evidence="1 2">
    <name type="scientific">Araneus ventricosus</name>
    <name type="common">Orbweaver spider</name>
    <name type="synonym">Epeira ventricosa</name>
    <dbReference type="NCBI Taxonomy" id="182803"/>
    <lineage>
        <taxon>Eukaryota</taxon>
        <taxon>Metazoa</taxon>
        <taxon>Ecdysozoa</taxon>
        <taxon>Arthropoda</taxon>
        <taxon>Chelicerata</taxon>
        <taxon>Arachnida</taxon>
        <taxon>Araneae</taxon>
        <taxon>Araneomorphae</taxon>
        <taxon>Entelegynae</taxon>
        <taxon>Araneoidea</taxon>
        <taxon>Araneidae</taxon>
        <taxon>Araneus</taxon>
    </lineage>
</organism>
<evidence type="ECO:0000313" key="1">
    <source>
        <dbReference type="EMBL" id="GBM52559.1"/>
    </source>
</evidence>
<dbReference type="EMBL" id="BGPR01001383">
    <property type="protein sequence ID" value="GBM52559.1"/>
    <property type="molecule type" value="Genomic_DNA"/>
</dbReference>
<comment type="caution">
    <text evidence="1">The sequence shown here is derived from an EMBL/GenBank/DDBJ whole genome shotgun (WGS) entry which is preliminary data.</text>
</comment>
<proteinExistence type="predicted"/>
<accession>A0A4Y2GIL7</accession>
<dbReference type="OrthoDB" id="6436543at2759"/>
<dbReference type="InterPro" id="IPR036397">
    <property type="entry name" value="RNaseH_sf"/>
</dbReference>
<keyword evidence="2" id="KW-1185">Reference proteome</keyword>
<gene>
    <name evidence="1" type="ORF">AVEN_138529_1</name>
</gene>
<reference evidence="1 2" key="1">
    <citation type="journal article" date="2019" name="Sci. Rep.">
        <title>Orb-weaving spider Araneus ventricosus genome elucidates the spidroin gene catalogue.</title>
        <authorList>
            <person name="Kono N."/>
            <person name="Nakamura H."/>
            <person name="Ohtoshi R."/>
            <person name="Moran D.A.P."/>
            <person name="Shinohara A."/>
            <person name="Yoshida Y."/>
            <person name="Fujiwara M."/>
            <person name="Mori M."/>
            <person name="Tomita M."/>
            <person name="Arakawa K."/>
        </authorList>
    </citation>
    <scope>NUCLEOTIDE SEQUENCE [LARGE SCALE GENOMIC DNA]</scope>
</reference>